<dbReference type="InterPro" id="IPR039538">
    <property type="entry name" value="BetI_C"/>
</dbReference>
<dbReference type="Pfam" id="PF13977">
    <property type="entry name" value="TetR_C_6"/>
    <property type="match status" value="1"/>
</dbReference>
<protein>
    <submittedName>
        <fullName evidence="7">TetR family transcriptional regulator</fullName>
    </submittedName>
</protein>
<dbReference type="Proteomes" id="UP000019226">
    <property type="component" value="Chromosome"/>
</dbReference>
<dbReference type="Gene3D" id="1.10.357.10">
    <property type="entry name" value="Tetracycline Repressor, domain 2"/>
    <property type="match status" value="1"/>
</dbReference>
<organism evidence="7 8">
    <name type="scientific">Corynebacterium casei LMG S-19264</name>
    <dbReference type="NCBI Taxonomy" id="1285583"/>
    <lineage>
        <taxon>Bacteria</taxon>
        <taxon>Bacillati</taxon>
        <taxon>Actinomycetota</taxon>
        <taxon>Actinomycetes</taxon>
        <taxon>Mycobacteriales</taxon>
        <taxon>Corynebacteriaceae</taxon>
        <taxon>Corynebacterium</taxon>
    </lineage>
</organism>
<dbReference type="InterPro" id="IPR001647">
    <property type="entry name" value="HTH_TetR"/>
</dbReference>
<dbReference type="InterPro" id="IPR050109">
    <property type="entry name" value="HTH-type_TetR-like_transc_reg"/>
</dbReference>
<evidence type="ECO:0000256" key="1">
    <source>
        <dbReference type="ARBA" id="ARBA00022491"/>
    </source>
</evidence>
<sequence>MSRTIDKEARKAQLAEAVWQVILDEGIGAVSVRTVAERAGVVVGSLRHIFPTRAELVVFSAELMVKRATERLLAIEPDDDVREYVFTIVKQLLPLDPDSRAEFEINLALFAEGTAVKGLVDIRQDANRQLADLFVRLVEMVTGERDTPESLQQSRRLHALVDGFAFHILHQPEMEDTSWALDILWAEINSLAAQQA</sequence>
<evidence type="ECO:0000259" key="6">
    <source>
        <dbReference type="PROSITE" id="PS50977"/>
    </source>
</evidence>
<evidence type="ECO:0000313" key="7">
    <source>
        <dbReference type="EMBL" id="AHI20946.1"/>
    </source>
</evidence>
<accession>A0ABN4CHR0</accession>
<dbReference type="PANTHER" id="PTHR30055:SF226">
    <property type="entry name" value="HTH-TYPE TRANSCRIPTIONAL REGULATOR PKSA"/>
    <property type="match status" value="1"/>
</dbReference>
<dbReference type="InterPro" id="IPR009057">
    <property type="entry name" value="Homeodomain-like_sf"/>
</dbReference>
<keyword evidence="3 5" id="KW-0238">DNA-binding</keyword>
<evidence type="ECO:0000256" key="5">
    <source>
        <dbReference type="PROSITE-ProRule" id="PRU00335"/>
    </source>
</evidence>
<evidence type="ECO:0000313" key="8">
    <source>
        <dbReference type="Proteomes" id="UP000019226"/>
    </source>
</evidence>
<evidence type="ECO:0000256" key="4">
    <source>
        <dbReference type="ARBA" id="ARBA00023163"/>
    </source>
</evidence>
<proteinExistence type="predicted"/>
<gene>
    <name evidence="7" type="ORF">CCASEI_11980</name>
</gene>
<reference evidence="8" key="1">
    <citation type="submission" date="2013-02" db="EMBL/GenBank/DDBJ databases">
        <title>The complete genome sequence of Corynebacterium casei LMG S-19264 (=DSM 44701).</title>
        <authorList>
            <person name="Ruckert C."/>
            <person name="Albersmeier A."/>
            <person name="Kalinowski J."/>
        </authorList>
    </citation>
    <scope>NUCLEOTIDE SEQUENCE [LARGE SCALE GENOMIC DNA]</scope>
    <source>
        <strain evidence="8">LMG S-19264</strain>
    </source>
</reference>
<dbReference type="SUPFAM" id="SSF46689">
    <property type="entry name" value="Homeodomain-like"/>
    <property type="match status" value="1"/>
</dbReference>
<feature type="domain" description="HTH tetR-type" evidence="6">
    <location>
        <begin position="8"/>
        <end position="68"/>
    </location>
</feature>
<name>A0ABN4CHR0_9CORY</name>
<dbReference type="EMBL" id="CP004350">
    <property type="protein sequence ID" value="AHI20946.1"/>
    <property type="molecule type" value="Genomic_DNA"/>
</dbReference>
<keyword evidence="4" id="KW-0804">Transcription</keyword>
<evidence type="ECO:0000256" key="2">
    <source>
        <dbReference type="ARBA" id="ARBA00023015"/>
    </source>
</evidence>
<keyword evidence="2" id="KW-0805">Transcription regulation</keyword>
<dbReference type="SUPFAM" id="SSF48498">
    <property type="entry name" value="Tetracyclin repressor-like, C-terminal domain"/>
    <property type="match status" value="1"/>
</dbReference>
<evidence type="ECO:0000256" key="3">
    <source>
        <dbReference type="ARBA" id="ARBA00023125"/>
    </source>
</evidence>
<dbReference type="GeneID" id="82878490"/>
<dbReference type="InterPro" id="IPR036271">
    <property type="entry name" value="Tet_transcr_reg_TetR-rel_C_sf"/>
</dbReference>
<dbReference type="PROSITE" id="PS50977">
    <property type="entry name" value="HTH_TETR_2"/>
    <property type="match status" value="1"/>
</dbReference>
<dbReference type="RefSeq" id="WP_025388090.1">
    <property type="nucleotide sequence ID" value="NZ_CP004350.1"/>
</dbReference>
<feature type="DNA-binding region" description="H-T-H motif" evidence="5">
    <location>
        <begin position="31"/>
        <end position="50"/>
    </location>
</feature>
<keyword evidence="1" id="KW-0678">Repressor</keyword>
<dbReference type="Pfam" id="PF00440">
    <property type="entry name" value="TetR_N"/>
    <property type="match status" value="1"/>
</dbReference>
<dbReference type="PANTHER" id="PTHR30055">
    <property type="entry name" value="HTH-TYPE TRANSCRIPTIONAL REGULATOR RUTR"/>
    <property type="match status" value="1"/>
</dbReference>
<keyword evidence="8" id="KW-1185">Reference proteome</keyword>